<dbReference type="GO" id="GO:0005886">
    <property type="term" value="C:plasma membrane"/>
    <property type="evidence" value="ECO:0007669"/>
    <property type="project" value="TreeGrafter"/>
</dbReference>
<name>A0A226DNB8_FOLCA</name>
<protein>
    <submittedName>
        <fullName evidence="3">Down syndrome cell adhesion molecule-like protein Dscam2</fullName>
    </submittedName>
</protein>
<comment type="caution">
    <text evidence="3">The sequence shown here is derived from an EMBL/GenBank/DDBJ whole genome shotgun (WGS) entry which is preliminary data.</text>
</comment>
<dbReference type="Pfam" id="PF13927">
    <property type="entry name" value="Ig_3"/>
    <property type="match status" value="1"/>
</dbReference>
<dbReference type="STRING" id="158441.A0A226DNB8"/>
<organism evidence="3 4">
    <name type="scientific">Folsomia candida</name>
    <name type="common">Springtail</name>
    <dbReference type="NCBI Taxonomy" id="158441"/>
    <lineage>
        <taxon>Eukaryota</taxon>
        <taxon>Metazoa</taxon>
        <taxon>Ecdysozoa</taxon>
        <taxon>Arthropoda</taxon>
        <taxon>Hexapoda</taxon>
        <taxon>Collembola</taxon>
        <taxon>Entomobryomorpha</taxon>
        <taxon>Isotomoidea</taxon>
        <taxon>Isotomidae</taxon>
        <taxon>Proisotominae</taxon>
        <taxon>Folsomia</taxon>
    </lineage>
</organism>
<dbReference type="PROSITE" id="PS50835">
    <property type="entry name" value="IG_LIKE"/>
    <property type="match status" value="1"/>
</dbReference>
<dbReference type="GO" id="GO:0030424">
    <property type="term" value="C:axon"/>
    <property type="evidence" value="ECO:0007669"/>
    <property type="project" value="TreeGrafter"/>
</dbReference>
<sequence length="243" mass="26358">MVPVVQWTPHRPVQQVREENHKGKNSLPVLGIEPRTSIRLEAQCDDHSATTACHCLAYYIGHGSSGDIGDWVGFPSPLFPRFRGHCAANAAGSISYSSLSPCEQRTEKVDFMENEVSAGGQILGKSGQESQVSLIPPKWILEPRDVNVSAGHSLSLQCRAEGHPTPAITWKRATENALITASPGMQPGDYKDIFPPTGNSSPFTNGTVRFDQVRKSDEGNYLCEARNDVGSGLSKVIFLKVNG</sequence>
<dbReference type="GO" id="GO:0007156">
    <property type="term" value="P:homophilic cell adhesion via plasma membrane adhesion molecules"/>
    <property type="evidence" value="ECO:0007669"/>
    <property type="project" value="TreeGrafter"/>
</dbReference>
<dbReference type="InterPro" id="IPR003598">
    <property type="entry name" value="Ig_sub2"/>
</dbReference>
<dbReference type="PANTHER" id="PTHR10075">
    <property type="entry name" value="BASIGIN RELATED"/>
    <property type="match status" value="1"/>
</dbReference>
<dbReference type="SMART" id="SM00408">
    <property type="entry name" value="IGc2"/>
    <property type="match status" value="1"/>
</dbReference>
<keyword evidence="1" id="KW-0393">Immunoglobulin domain</keyword>
<gene>
    <name evidence="3" type="ORF">Fcan01_18272</name>
</gene>
<dbReference type="InterPro" id="IPR007110">
    <property type="entry name" value="Ig-like_dom"/>
</dbReference>
<dbReference type="InterPro" id="IPR036179">
    <property type="entry name" value="Ig-like_dom_sf"/>
</dbReference>
<dbReference type="AlphaFoldDB" id="A0A226DNB8"/>
<feature type="domain" description="Ig-like" evidence="2">
    <location>
        <begin position="137"/>
        <end position="234"/>
    </location>
</feature>
<dbReference type="InterPro" id="IPR013783">
    <property type="entry name" value="Ig-like_fold"/>
</dbReference>
<dbReference type="GO" id="GO:0007411">
    <property type="term" value="P:axon guidance"/>
    <property type="evidence" value="ECO:0007669"/>
    <property type="project" value="TreeGrafter"/>
</dbReference>
<dbReference type="SUPFAM" id="SSF48726">
    <property type="entry name" value="Immunoglobulin"/>
    <property type="match status" value="1"/>
</dbReference>
<proteinExistence type="predicted"/>
<dbReference type="Gene3D" id="2.60.40.10">
    <property type="entry name" value="Immunoglobulins"/>
    <property type="match status" value="1"/>
</dbReference>
<keyword evidence="4" id="KW-1185">Reference proteome</keyword>
<dbReference type="Proteomes" id="UP000198287">
    <property type="component" value="Unassembled WGS sequence"/>
</dbReference>
<dbReference type="GO" id="GO:0098632">
    <property type="term" value="F:cell-cell adhesion mediator activity"/>
    <property type="evidence" value="ECO:0007669"/>
    <property type="project" value="TreeGrafter"/>
</dbReference>
<accession>A0A226DNB8</accession>
<evidence type="ECO:0000259" key="2">
    <source>
        <dbReference type="PROSITE" id="PS50835"/>
    </source>
</evidence>
<evidence type="ECO:0000313" key="3">
    <source>
        <dbReference type="EMBL" id="OXA47035.1"/>
    </source>
</evidence>
<dbReference type="InterPro" id="IPR003599">
    <property type="entry name" value="Ig_sub"/>
</dbReference>
<dbReference type="FunFam" id="2.60.40.10:FF:000104">
    <property type="entry name" value="Down syndrome cell adhesion molecule b"/>
    <property type="match status" value="1"/>
</dbReference>
<evidence type="ECO:0000256" key="1">
    <source>
        <dbReference type="ARBA" id="ARBA00023319"/>
    </source>
</evidence>
<dbReference type="EMBL" id="LNIX01000014">
    <property type="protein sequence ID" value="OXA47035.1"/>
    <property type="molecule type" value="Genomic_DNA"/>
</dbReference>
<dbReference type="SMART" id="SM00409">
    <property type="entry name" value="IG"/>
    <property type="match status" value="1"/>
</dbReference>
<dbReference type="PANTHER" id="PTHR10075:SF14">
    <property type="entry name" value="CELL ADHESION MOLECULE DSCAM2-RELATED"/>
    <property type="match status" value="1"/>
</dbReference>
<evidence type="ECO:0000313" key="4">
    <source>
        <dbReference type="Proteomes" id="UP000198287"/>
    </source>
</evidence>
<dbReference type="GO" id="GO:0070593">
    <property type="term" value="P:dendrite self-avoidance"/>
    <property type="evidence" value="ECO:0007669"/>
    <property type="project" value="TreeGrafter"/>
</dbReference>
<reference evidence="3 4" key="1">
    <citation type="submission" date="2015-12" db="EMBL/GenBank/DDBJ databases">
        <title>The genome of Folsomia candida.</title>
        <authorList>
            <person name="Faddeeva A."/>
            <person name="Derks M.F."/>
            <person name="Anvar Y."/>
            <person name="Smit S."/>
            <person name="Van Straalen N."/>
            <person name="Roelofs D."/>
        </authorList>
    </citation>
    <scope>NUCLEOTIDE SEQUENCE [LARGE SCALE GENOMIC DNA]</scope>
    <source>
        <strain evidence="3 4">VU population</strain>
        <tissue evidence="3">Whole body</tissue>
    </source>
</reference>